<accession>A0A7T4N623</accession>
<keyword evidence="3" id="KW-1185">Reference proteome</keyword>
<organism evidence="2 3">
    <name type="scientific">Paraburkholderia ginsengisoli</name>
    <dbReference type="NCBI Taxonomy" id="311231"/>
    <lineage>
        <taxon>Bacteria</taxon>
        <taxon>Pseudomonadati</taxon>
        <taxon>Pseudomonadota</taxon>
        <taxon>Betaproteobacteria</taxon>
        <taxon>Burkholderiales</taxon>
        <taxon>Burkholderiaceae</taxon>
        <taxon>Paraburkholderia</taxon>
    </lineage>
</organism>
<dbReference type="KEGG" id="pgis:I6I06_23995"/>
<sequence length="429" mass="43638">MLTGLNARLLAIGIFVVLTGCGGGGGGTTGAGSAAGAAASSPGAASSPAAASTPGAASSPDAASAPAAATPASGASAPGATTPTLAAATPVIDGTTLGNAFWPAGSTSSGGQGQAVGALKCALRSNAYTYAHLSIYQDGRLLALPGNVGVVEPTMAAQTGCAYPLHTVDSTGKIHMDASTPASYTLGQFFSIWGQTLTASNVAGVTGSPITVYVNDGGKLTQYTGDPASLVLPAHGEVTIEIGTPLTQIPTYAWTDPPPFDPNPITLVYLGVVGNNFWPVGNTATGGKGSPVDGLICAPNMSALYHVHAHLAIFKDGQWLAMPADVGILPQCDYEMHTHDQTGIIHIETPTFKTFTLGQFFDLWGQPLSSTNVAGVTGDVVAYINDNGDSRRYMGDLRNIELTSLRDITLQIGTPPISTLATYSWYEPQ</sequence>
<proteinExistence type="predicted"/>
<evidence type="ECO:0000313" key="3">
    <source>
        <dbReference type="Proteomes" id="UP000595610"/>
    </source>
</evidence>
<dbReference type="RefSeq" id="WP_174447397.1">
    <property type="nucleotide sequence ID" value="NZ_CP066076.1"/>
</dbReference>
<gene>
    <name evidence="2" type="ORF">I6I06_23995</name>
</gene>
<dbReference type="Proteomes" id="UP000595610">
    <property type="component" value="Chromosome 2"/>
</dbReference>
<evidence type="ECO:0000313" key="2">
    <source>
        <dbReference type="EMBL" id="QQC65863.1"/>
    </source>
</evidence>
<dbReference type="EMBL" id="CP066076">
    <property type="protein sequence ID" value="QQC65863.1"/>
    <property type="molecule type" value="Genomic_DNA"/>
</dbReference>
<dbReference type="AlphaFoldDB" id="A0A7T4N623"/>
<feature type="region of interest" description="Disordered" evidence="1">
    <location>
        <begin position="43"/>
        <end position="80"/>
    </location>
</feature>
<name>A0A7T4N623_9BURK</name>
<evidence type="ECO:0000256" key="1">
    <source>
        <dbReference type="SAM" id="MobiDB-lite"/>
    </source>
</evidence>
<protein>
    <submittedName>
        <fullName evidence="2">Uncharacterized protein</fullName>
    </submittedName>
</protein>
<reference evidence="2 3" key="1">
    <citation type="submission" date="2020-12" db="EMBL/GenBank/DDBJ databases">
        <title>FDA dAtabase for Regulatory Grade micrObial Sequences (FDA-ARGOS): Supporting development and validation of Infectious Disease Dx tests.</title>
        <authorList>
            <person name="Nelson B."/>
            <person name="Plummer A."/>
            <person name="Tallon L."/>
            <person name="Sadzewicz L."/>
            <person name="Zhao X."/>
            <person name="Boylan J."/>
            <person name="Ott S."/>
            <person name="Bowen H."/>
            <person name="Vavikolanu K."/>
            <person name="Mehta A."/>
            <person name="Aluvathingal J."/>
            <person name="Nadendla S."/>
            <person name="Myers T."/>
            <person name="Yan Y."/>
            <person name="Sichtig H."/>
        </authorList>
    </citation>
    <scope>NUCLEOTIDE SEQUENCE [LARGE SCALE GENOMIC DNA]</scope>
    <source>
        <strain evidence="2 3">FDAARGOS_1049</strain>
    </source>
</reference>